<dbReference type="InterPro" id="IPR011701">
    <property type="entry name" value="MFS"/>
</dbReference>
<dbReference type="Proteomes" id="UP001144036">
    <property type="component" value="Unassembled WGS sequence"/>
</dbReference>
<name>A0ABT4SGI9_9ACTN</name>
<feature type="transmembrane region" description="Helical" evidence="5">
    <location>
        <begin position="200"/>
        <end position="223"/>
    </location>
</feature>
<keyword evidence="4 5" id="KW-0472">Membrane</keyword>
<dbReference type="PROSITE" id="PS50850">
    <property type="entry name" value="MFS"/>
    <property type="match status" value="1"/>
</dbReference>
<gene>
    <name evidence="7" type="ORF">OUY22_22670</name>
</gene>
<feature type="domain" description="Major facilitator superfamily (MFS) profile" evidence="6">
    <location>
        <begin position="5"/>
        <end position="377"/>
    </location>
</feature>
<evidence type="ECO:0000256" key="5">
    <source>
        <dbReference type="SAM" id="Phobius"/>
    </source>
</evidence>
<dbReference type="InterPro" id="IPR051788">
    <property type="entry name" value="MFS_Transporter"/>
</dbReference>
<evidence type="ECO:0000313" key="7">
    <source>
        <dbReference type="EMBL" id="MDA0636235.1"/>
    </source>
</evidence>
<feature type="transmembrane region" description="Helical" evidence="5">
    <location>
        <begin position="39"/>
        <end position="59"/>
    </location>
</feature>
<dbReference type="EMBL" id="JAPNNL010000098">
    <property type="protein sequence ID" value="MDA0636235.1"/>
    <property type="molecule type" value="Genomic_DNA"/>
</dbReference>
<feature type="transmembrane region" description="Helical" evidence="5">
    <location>
        <begin position="235"/>
        <end position="255"/>
    </location>
</feature>
<feature type="transmembrane region" description="Helical" evidence="5">
    <location>
        <begin position="321"/>
        <end position="341"/>
    </location>
</feature>
<keyword evidence="3 5" id="KW-1133">Transmembrane helix</keyword>
<evidence type="ECO:0000256" key="4">
    <source>
        <dbReference type="ARBA" id="ARBA00023136"/>
    </source>
</evidence>
<keyword evidence="8" id="KW-1185">Reference proteome</keyword>
<feature type="transmembrane region" description="Helical" evidence="5">
    <location>
        <begin position="7"/>
        <end position="27"/>
    </location>
</feature>
<sequence>MRHPHHRAIAAAFVLHGIVTGSLVTRMPWIQDNLGLDPAMLGLALFCPPLGALLTMPTAGRLAHRLGARTALRVLLPLHCAALALPALAPGLGGLCLAMFLLGAGAGAVDVVMNAQGVEVERRIGRSVMAGLHGMWSVGNFAGAGVGVLAGHVGLDARVHHAVMAALLAAAAVPALRGVPVGRPAPEEQVPPRFALPSKAVLVIGLVGVCAMAAELSTMQWAAIHTIAVTGASEAVGAGAYAAFAGSMMLARFAGDAIIARLGPVRAVRYAAALATLGTAVVAAGRVPAVTLTGFALFGVGMAVVVPLVFAAAGNAGRDTATGVAGVGTMTYLAGMAAPGVSGWLAEATSFPFVFWVFAVFTTMIGLLAGALRPAAAPRAVPVPAGKG</sequence>
<dbReference type="Pfam" id="PF07690">
    <property type="entry name" value="MFS_1"/>
    <property type="match status" value="1"/>
</dbReference>
<evidence type="ECO:0000256" key="3">
    <source>
        <dbReference type="ARBA" id="ARBA00022989"/>
    </source>
</evidence>
<dbReference type="Gene3D" id="1.20.1250.20">
    <property type="entry name" value="MFS general substrate transporter like domains"/>
    <property type="match status" value="1"/>
</dbReference>
<comment type="subcellular location">
    <subcellularLocation>
        <location evidence="1">Cell membrane</location>
        <topology evidence="1">Multi-pass membrane protein</topology>
    </subcellularLocation>
</comment>
<evidence type="ECO:0000313" key="8">
    <source>
        <dbReference type="Proteomes" id="UP001144036"/>
    </source>
</evidence>
<keyword evidence="2 5" id="KW-0812">Transmembrane</keyword>
<feature type="transmembrane region" description="Helical" evidence="5">
    <location>
        <begin position="295"/>
        <end position="314"/>
    </location>
</feature>
<protein>
    <submittedName>
        <fullName evidence="7">MFS transporter</fullName>
    </submittedName>
</protein>
<dbReference type="CDD" id="cd17393">
    <property type="entry name" value="MFS_MosC_like"/>
    <property type="match status" value="1"/>
</dbReference>
<dbReference type="InterPro" id="IPR036259">
    <property type="entry name" value="MFS_trans_sf"/>
</dbReference>
<dbReference type="PANTHER" id="PTHR23514:SF13">
    <property type="entry name" value="INNER MEMBRANE PROTEIN YBJJ"/>
    <property type="match status" value="1"/>
</dbReference>
<reference evidence="7" key="1">
    <citation type="submission" date="2022-11" db="EMBL/GenBank/DDBJ databases">
        <title>Nonomuraea corallina sp. nov., a new species of the genus Nonomuraea isolated from sea side sediment in Thai sea.</title>
        <authorList>
            <person name="Ngamcharungchit C."/>
            <person name="Matsumoto A."/>
            <person name="Suriyachadkun C."/>
            <person name="Panbangred W."/>
            <person name="Inahashi Y."/>
            <person name="Intra B."/>
        </authorList>
    </citation>
    <scope>NUCLEOTIDE SEQUENCE</scope>
    <source>
        <strain evidence="7">MCN248</strain>
    </source>
</reference>
<dbReference type="PANTHER" id="PTHR23514">
    <property type="entry name" value="BYPASS OF STOP CODON PROTEIN 6"/>
    <property type="match status" value="1"/>
</dbReference>
<accession>A0ABT4SGI9</accession>
<dbReference type="SUPFAM" id="SSF103473">
    <property type="entry name" value="MFS general substrate transporter"/>
    <property type="match status" value="1"/>
</dbReference>
<proteinExistence type="predicted"/>
<feature type="transmembrane region" description="Helical" evidence="5">
    <location>
        <begin position="134"/>
        <end position="153"/>
    </location>
</feature>
<feature type="transmembrane region" description="Helical" evidence="5">
    <location>
        <begin position="353"/>
        <end position="372"/>
    </location>
</feature>
<evidence type="ECO:0000256" key="1">
    <source>
        <dbReference type="ARBA" id="ARBA00004651"/>
    </source>
</evidence>
<evidence type="ECO:0000259" key="6">
    <source>
        <dbReference type="PROSITE" id="PS50850"/>
    </source>
</evidence>
<organism evidence="7 8">
    <name type="scientific">Nonomuraea corallina</name>
    <dbReference type="NCBI Taxonomy" id="2989783"/>
    <lineage>
        <taxon>Bacteria</taxon>
        <taxon>Bacillati</taxon>
        <taxon>Actinomycetota</taxon>
        <taxon>Actinomycetes</taxon>
        <taxon>Streptosporangiales</taxon>
        <taxon>Streptosporangiaceae</taxon>
        <taxon>Nonomuraea</taxon>
    </lineage>
</organism>
<comment type="caution">
    <text evidence="7">The sequence shown here is derived from an EMBL/GenBank/DDBJ whole genome shotgun (WGS) entry which is preliminary data.</text>
</comment>
<dbReference type="RefSeq" id="WP_270157100.1">
    <property type="nucleotide sequence ID" value="NZ_JAPNNL010000098.1"/>
</dbReference>
<feature type="transmembrane region" description="Helical" evidence="5">
    <location>
        <begin position="267"/>
        <end position="289"/>
    </location>
</feature>
<evidence type="ECO:0000256" key="2">
    <source>
        <dbReference type="ARBA" id="ARBA00022692"/>
    </source>
</evidence>
<dbReference type="InterPro" id="IPR020846">
    <property type="entry name" value="MFS_dom"/>
</dbReference>